<name>A0ABW0EUC7_9PSEU</name>
<dbReference type="EMBL" id="JBHSKF010000014">
    <property type="protein sequence ID" value="MFC5290013.1"/>
    <property type="molecule type" value="Genomic_DNA"/>
</dbReference>
<feature type="transmembrane region" description="Helical" evidence="1">
    <location>
        <begin position="104"/>
        <end position="129"/>
    </location>
</feature>
<evidence type="ECO:0000256" key="1">
    <source>
        <dbReference type="SAM" id="Phobius"/>
    </source>
</evidence>
<keyword evidence="1" id="KW-0472">Membrane</keyword>
<keyword evidence="3" id="KW-1185">Reference proteome</keyword>
<dbReference type="RefSeq" id="WP_378249884.1">
    <property type="nucleotide sequence ID" value="NZ_JBHSKF010000014.1"/>
</dbReference>
<feature type="transmembrane region" description="Helical" evidence="1">
    <location>
        <begin position="226"/>
        <end position="249"/>
    </location>
</feature>
<organism evidence="2 3">
    <name type="scientific">Actinokineospora guangxiensis</name>
    <dbReference type="NCBI Taxonomy" id="1490288"/>
    <lineage>
        <taxon>Bacteria</taxon>
        <taxon>Bacillati</taxon>
        <taxon>Actinomycetota</taxon>
        <taxon>Actinomycetes</taxon>
        <taxon>Pseudonocardiales</taxon>
        <taxon>Pseudonocardiaceae</taxon>
        <taxon>Actinokineospora</taxon>
    </lineage>
</organism>
<sequence>MAARRSAGGAVDGELLGGRLSAALPAPGWWLVAGTGVLAAASVLAGQRSRARSHGRALAGFVALGTLVHEAGHAFAAIATGGGVRTISVDSAESGVTWTWFPSWLSNLLTTFAGYAAPPLAGLGAAALLDQGRAPAVLTITLAVSAFVLLVARGWFTFLVVLAVGGTAFCALHWGGPLPQQAIAYSLAWLLLLTEAGGVLALVRLWRRGGAHGDAHALAALTRAPAPIWIAAWAAVIGWSCWTAVPLLWP</sequence>
<accession>A0ABW0EUC7</accession>
<protein>
    <submittedName>
        <fullName evidence="2">M50 family metallopeptidase</fullName>
    </submittedName>
</protein>
<proteinExistence type="predicted"/>
<dbReference type="InterPro" id="IPR049500">
    <property type="entry name" value="Peptidase_M50B-like"/>
</dbReference>
<evidence type="ECO:0000313" key="3">
    <source>
        <dbReference type="Proteomes" id="UP001596157"/>
    </source>
</evidence>
<dbReference type="Proteomes" id="UP001596157">
    <property type="component" value="Unassembled WGS sequence"/>
</dbReference>
<gene>
    <name evidence="2" type="ORF">ACFPM7_23400</name>
</gene>
<keyword evidence="1" id="KW-1133">Transmembrane helix</keyword>
<feature type="transmembrane region" description="Helical" evidence="1">
    <location>
        <begin position="58"/>
        <end position="84"/>
    </location>
</feature>
<reference evidence="3" key="1">
    <citation type="journal article" date="2019" name="Int. J. Syst. Evol. Microbiol.">
        <title>The Global Catalogue of Microorganisms (GCM) 10K type strain sequencing project: providing services to taxonomists for standard genome sequencing and annotation.</title>
        <authorList>
            <consortium name="The Broad Institute Genomics Platform"/>
            <consortium name="The Broad Institute Genome Sequencing Center for Infectious Disease"/>
            <person name="Wu L."/>
            <person name="Ma J."/>
        </authorList>
    </citation>
    <scope>NUCLEOTIDE SEQUENCE [LARGE SCALE GENOMIC DNA]</scope>
    <source>
        <strain evidence="3">CCUG 59778</strain>
    </source>
</reference>
<keyword evidence="1" id="KW-0812">Transmembrane</keyword>
<comment type="caution">
    <text evidence="2">The sequence shown here is derived from an EMBL/GenBank/DDBJ whole genome shotgun (WGS) entry which is preliminary data.</text>
</comment>
<evidence type="ECO:0000313" key="2">
    <source>
        <dbReference type="EMBL" id="MFC5290013.1"/>
    </source>
</evidence>
<dbReference type="Pfam" id="PF13398">
    <property type="entry name" value="Peptidase_M50B"/>
    <property type="match status" value="1"/>
</dbReference>
<feature type="transmembrane region" description="Helical" evidence="1">
    <location>
        <begin position="28"/>
        <end position="46"/>
    </location>
</feature>
<feature type="transmembrane region" description="Helical" evidence="1">
    <location>
        <begin position="187"/>
        <end position="206"/>
    </location>
</feature>